<evidence type="ECO:0000259" key="1">
    <source>
        <dbReference type="Pfam" id="PF08241"/>
    </source>
</evidence>
<dbReference type="Gene3D" id="3.40.50.150">
    <property type="entry name" value="Vaccinia Virus protein VP39"/>
    <property type="match status" value="1"/>
</dbReference>
<dbReference type="OrthoDB" id="9795085at2"/>
<reference evidence="3" key="1">
    <citation type="submission" date="2016-10" db="EMBL/GenBank/DDBJ databases">
        <authorList>
            <person name="Varghese N."/>
            <person name="Submissions S."/>
        </authorList>
    </citation>
    <scope>NUCLEOTIDE SEQUENCE [LARGE SCALE GENOMIC DNA]</scope>
    <source>
        <strain evidence="3">DSM 6150</strain>
    </source>
</reference>
<keyword evidence="2" id="KW-0830">Ubiquinone</keyword>
<dbReference type="RefSeq" id="WP_091191647.1">
    <property type="nucleotide sequence ID" value="NZ_FOVE01000004.1"/>
</dbReference>
<gene>
    <name evidence="2" type="ORF">SAMN05660284_00792</name>
</gene>
<dbReference type="GO" id="GO:0032259">
    <property type="term" value="P:methylation"/>
    <property type="evidence" value="ECO:0007669"/>
    <property type="project" value="UniProtKB-KW"/>
</dbReference>
<protein>
    <submittedName>
        <fullName evidence="2">Ubiquinone/menaquinone biosynthesis C-methylase UbiE</fullName>
    </submittedName>
</protein>
<dbReference type="PANTHER" id="PTHR43861:SF1">
    <property type="entry name" value="TRANS-ACONITATE 2-METHYLTRANSFERASE"/>
    <property type="match status" value="1"/>
</dbReference>
<evidence type="ECO:0000313" key="2">
    <source>
        <dbReference type="EMBL" id="SFN18445.1"/>
    </source>
</evidence>
<keyword evidence="3" id="KW-1185">Reference proteome</keyword>
<dbReference type="InterPro" id="IPR029063">
    <property type="entry name" value="SAM-dependent_MTases_sf"/>
</dbReference>
<dbReference type="CDD" id="cd02440">
    <property type="entry name" value="AdoMet_MTases"/>
    <property type="match status" value="1"/>
</dbReference>
<dbReference type="PANTHER" id="PTHR43861">
    <property type="entry name" value="TRANS-ACONITATE 2-METHYLTRANSFERASE-RELATED"/>
    <property type="match status" value="1"/>
</dbReference>
<proteinExistence type="predicted"/>
<dbReference type="Proteomes" id="UP000242869">
    <property type="component" value="Unassembled WGS sequence"/>
</dbReference>
<feature type="domain" description="Methyltransferase type 11" evidence="1">
    <location>
        <begin position="52"/>
        <end position="148"/>
    </location>
</feature>
<dbReference type="InterPro" id="IPR013216">
    <property type="entry name" value="Methyltransf_11"/>
</dbReference>
<dbReference type="SUPFAM" id="SSF53335">
    <property type="entry name" value="S-adenosyl-L-methionine-dependent methyltransferases"/>
    <property type="match status" value="1"/>
</dbReference>
<keyword evidence="2" id="KW-0489">Methyltransferase</keyword>
<evidence type="ECO:0000313" key="3">
    <source>
        <dbReference type="Proteomes" id="UP000242869"/>
    </source>
</evidence>
<keyword evidence="2" id="KW-0808">Transferase</keyword>
<name>A0A1I4WYE5_9NEIS</name>
<dbReference type="Pfam" id="PF08241">
    <property type="entry name" value="Methyltransf_11"/>
    <property type="match status" value="1"/>
</dbReference>
<accession>A0A1I4WYE5</accession>
<sequence>MDKAEFDRFADEYEQQHASNIRLSGETPAYFARYKVQDVAHLCTEQPPSRILDFGAGVGASVPHWSEAFPEASLTCLDVSQRSLDIARERHPGSADYCIFDGVTIPFPAGSFDVAFAACVFHHIDSEDHIPLLRELRRVLTDEGRLFVFEHNPLNPLTRHAVNTCPFDANAVLIRAGTLHERLRAAGFDRISLAYRIFFPGALSALRPLERMLTRLPLGAQYRLCAQR</sequence>
<organism evidence="2 3">
    <name type="scientific">Formivibrio citricus</name>
    <dbReference type="NCBI Taxonomy" id="83765"/>
    <lineage>
        <taxon>Bacteria</taxon>
        <taxon>Pseudomonadati</taxon>
        <taxon>Pseudomonadota</taxon>
        <taxon>Betaproteobacteria</taxon>
        <taxon>Neisseriales</taxon>
        <taxon>Chitinibacteraceae</taxon>
        <taxon>Formivibrio</taxon>
    </lineage>
</organism>
<dbReference type="STRING" id="83765.SAMN05660284_00792"/>
<dbReference type="AlphaFoldDB" id="A0A1I4WYE5"/>
<dbReference type="EMBL" id="FOVE01000004">
    <property type="protein sequence ID" value="SFN18445.1"/>
    <property type="molecule type" value="Genomic_DNA"/>
</dbReference>
<dbReference type="GO" id="GO:0008757">
    <property type="term" value="F:S-adenosylmethionine-dependent methyltransferase activity"/>
    <property type="evidence" value="ECO:0007669"/>
    <property type="project" value="InterPro"/>
</dbReference>